<dbReference type="HOGENOM" id="CLU_006714_2_3_11"/>
<proteinExistence type="predicted"/>
<reference evidence="6 7" key="1">
    <citation type="journal article" date="2009" name="Stand. Genomic Sci.">
        <title>Complete genome sequence of Brachybacterium faecium type strain (Schefferle 6-10).</title>
        <authorList>
            <person name="Lapidus A."/>
            <person name="Pukall R."/>
            <person name="Labuttii K."/>
            <person name="Copeland A."/>
            <person name="Del Rio T.G."/>
            <person name="Nolan M."/>
            <person name="Chen F."/>
            <person name="Lucas S."/>
            <person name="Tice H."/>
            <person name="Cheng J.F."/>
            <person name="Bruce D."/>
            <person name="Goodwin L."/>
            <person name="Pitluck S."/>
            <person name="Rohde M."/>
            <person name="Goker M."/>
            <person name="Pati A."/>
            <person name="Ivanova N."/>
            <person name="Mavrommatis K."/>
            <person name="Chen A."/>
            <person name="Palaniappan K."/>
            <person name="D'haeseleer P."/>
            <person name="Chain P."/>
            <person name="Bristow J."/>
            <person name="Eisen J.A."/>
            <person name="Markowitz V."/>
            <person name="Hugenholtz P."/>
            <person name="Kyrpides N.C."/>
            <person name="Klenk H.P."/>
        </authorList>
    </citation>
    <scope>NUCLEOTIDE SEQUENCE [LARGE SCALE GENOMIC DNA]</scope>
    <source>
        <strain evidence="7">ATCC 43885 / DSM 4810 / JCM 11609 / LMG 19847 / NBRC 14762 / NCIMB 9860 / 6-10</strain>
    </source>
</reference>
<dbReference type="GO" id="GO:0051539">
    <property type="term" value="F:4 iron, 4 sulfur cluster binding"/>
    <property type="evidence" value="ECO:0007669"/>
    <property type="project" value="TreeGrafter"/>
</dbReference>
<dbReference type="InterPro" id="IPR006250">
    <property type="entry name" value="Aconitase_put"/>
</dbReference>
<accession>C7MI17</accession>
<name>C7MI17_BRAFD</name>
<keyword evidence="7" id="KW-1185">Reference proteome</keyword>
<dbReference type="STRING" id="446465.Bfae_05770"/>
<dbReference type="Gene3D" id="3.20.19.10">
    <property type="entry name" value="Aconitase, domain 4"/>
    <property type="match status" value="1"/>
</dbReference>
<dbReference type="InterPro" id="IPR015928">
    <property type="entry name" value="Aconitase/3IPM_dehydase_swvl"/>
</dbReference>
<dbReference type="Gene3D" id="3.30.499.10">
    <property type="entry name" value="Aconitase, domain 3"/>
    <property type="match status" value="2"/>
</dbReference>
<dbReference type="AlphaFoldDB" id="C7MI17"/>
<dbReference type="InterPro" id="IPR000573">
    <property type="entry name" value="AconitaseA/IPMdHydase_ssu_swvl"/>
</dbReference>
<keyword evidence="1" id="KW-0479">Metal-binding</keyword>
<dbReference type="eggNOG" id="COG1048">
    <property type="taxonomic scope" value="Bacteria"/>
</dbReference>
<dbReference type="InterPro" id="IPR001030">
    <property type="entry name" value="Acoase/IPM_deHydtase_lsu_aba"/>
</dbReference>
<dbReference type="OrthoDB" id="9764318at2"/>
<dbReference type="InterPro" id="IPR036008">
    <property type="entry name" value="Aconitase_4Fe-4S_dom"/>
</dbReference>
<dbReference type="NCBIfam" id="NF005558">
    <property type="entry name" value="PRK07229.1"/>
    <property type="match status" value="1"/>
</dbReference>
<dbReference type="SUPFAM" id="SSF52016">
    <property type="entry name" value="LeuD/IlvD-like"/>
    <property type="match status" value="1"/>
</dbReference>
<keyword evidence="3" id="KW-0411">Iron-sulfur</keyword>
<dbReference type="Proteomes" id="UP000001919">
    <property type="component" value="Chromosome"/>
</dbReference>
<keyword evidence="2" id="KW-0408">Iron</keyword>
<sequence length="647" mass="68819">MPRNVAQKLLADHLVEGTLDPGSEIGLRVDQTLTQDATGTMVMLELEAMGLDRIRTELSVQYVDHNLLQTDEKNPDDHLFLQSAAERFGLWYSKAGNGVSHPVHQAHFGRPGALLIGSDSHTCAAGALGMLAIGVGGLEVAMAMAGQPLYVTVPQVWGVELTGTLPDWVSAKDVVLEMLRRHGVSGGVGRIIEYHGEGLAQLDAMDRHVIANMGAELGATATVFPADDAARSYLEAVGRGDEFERWEADEGATYDLTEHIDLSQLEPLIARPSSPGNVVPVAEVAGESVSQVVVGSSANPGLRDFAVVAEILDGHQADPGVSVDINPTSREVLADLISGGWLGSLVGSGARIHQSGCMGCIGMGQAPASGRNSLRTMPRNFPGRSGTEEDAVWLCSPETAAAAALTGQITDPRTLEQSHDMTYPRPTLPEQYAQIHDMLIPPLPAEEAQAVELVKGPNISSLPDFEPVEDRLAVPALLVMGDDVSTDEILPAGSQVLPFRSNIPRISDFAFTRIDQDYPTRARETEGGHVVVAGKNYGQGSSREHAVIAPRHLGLKAVIAVSFARIHWQNLANFGIVPLEFEDPADLAQISVGDEVVLEGVHEALRSGGTLVASIAGRSVSLTHRLSDRQVDMVLAGGRIPLTAQQV</sequence>
<dbReference type="GO" id="GO:0006099">
    <property type="term" value="P:tricarboxylic acid cycle"/>
    <property type="evidence" value="ECO:0007669"/>
    <property type="project" value="TreeGrafter"/>
</dbReference>
<dbReference type="PATRIC" id="fig|446465.5.peg.564"/>
<dbReference type="InterPro" id="IPR050926">
    <property type="entry name" value="Aconitase/IPM_isomerase"/>
</dbReference>
<protein>
    <submittedName>
        <fullName evidence="6">Aconitase</fullName>
    </submittedName>
</protein>
<dbReference type="PANTHER" id="PTHR43160:SF3">
    <property type="entry name" value="ACONITATE HYDRATASE, MITOCHONDRIAL"/>
    <property type="match status" value="1"/>
</dbReference>
<dbReference type="Pfam" id="PF00694">
    <property type="entry name" value="Aconitase_C"/>
    <property type="match status" value="1"/>
</dbReference>
<evidence type="ECO:0000256" key="2">
    <source>
        <dbReference type="ARBA" id="ARBA00023004"/>
    </source>
</evidence>
<gene>
    <name evidence="6" type="ordered locus">Bfae_05770</name>
</gene>
<evidence type="ECO:0000313" key="6">
    <source>
        <dbReference type="EMBL" id="ACU84443.1"/>
    </source>
</evidence>
<evidence type="ECO:0000259" key="5">
    <source>
        <dbReference type="Pfam" id="PF00694"/>
    </source>
</evidence>
<evidence type="ECO:0000259" key="4">
    <source>
        <dbReference type="Pfam" id="PF00330"/>
    </source>
</evidence>
<feature type="domain" description="Aconitase/3-isopropylmalate dehydratase large subunit alpha/beta/alpha" evidence="4">
    <location>
        <begin position="8"/>
        <end position="284"/>
    </location>
</feature>
<dbReference type="GO" id="GO:0046872">
    <property type="term" value="F:metal ion binding"/>
    <property type="evidence" value="ECO:0007669"/>
    <property type="project" value="UniProtKB-KW"/>
</dbReference>
<dbReference type="PRINTS" id="PR00415">
    <property type="entry name" value="ACONITASE"/>
</dbReference>
<dbReference type="NCBIfam" id="TIGR01342">
    <property type="entry name" value="acon_putative"/>
    <property type="match status" value="1"/>
</dbReference>
<dbReference type="GO" id="GO:0005829">
    <property type="term" value="C:cytosol"/>
    <property type="evidence" value="ECO:0007669"/>
    <property type="project" value="TreeGrafter"/>
</dbReference>
<dbReference type="KEGG" id="bfa:Bfae_05770"/>
<feature type="domain" description="Aconitase A/isopropylmalate dehydratase small subunit swivel" evidence="5">
    <location>
        <begin position="523"/>
        <end position="583"/>
    </location>
</feature>
<dbReference type="SUPFAM" id="SSF53732">
    <property type="entry name" value="Aconitase iron-sulfur domain"/>
    <property type="match status" value="1"/>
</dbReference>
<evidence type="ECO:0000256" key="3">
    <source>
        <dbReference type="ARBA" id="ARBA00023014"/>
    </source>
</evidence>
<evidence type="ECO:0000313" key="7">
    <source>
        <dbReference type="Proteomes" id="UP000001919"/>
    </source>
</evidence>
<organism evidence="6 7">
    <name type="scientific">Brachybacterium faecium (strain ATCC 43885 / DSM 4810 / JCM 11609 / LMG 19847 / NBRC 14762 / NCIMB 9860 / 6-10)</name>
    <dbReference type="NCBI Taxonomy" id="446465"/>
    <lineage>
        <taxon>Bacteria</taxon>
        <taxon>Bacillati</taxon>
        <taxon>Actinomycetota</taxon>
        <taxon>Actinomycetes</taxon>
        <taxon>Micrococcales</taxon>
        <taxon>Dermabacteraceae</taxon>
        <taxon>Brachybacterium</taxon>
    </lineage>
</organism>
<feature type="domain" description="Aconitase/3-isopropylmalate dehydratase large subunit alpha/beta/alpha" evidence="4">
    <location>
        <begin position="285"/>
        <end position="407"/>
    </location>
</feature>
<dbReference type="GO" id="GO:0003994">
    <property type="term" value="F:aconitate hydratase activity"/>
    <property type="evidence" value="ECO:0007669"/>
    <property type="project" value="TreeGrafter"/>
</dbReference>
<dbReference type="Pfam" id="PF00330">
    <property type="entry name" value="Aconitase"/>
    <property type="match status" value="2"/>
</dbReference>
<dbReference type="EMBL" id="CP001643">
    <property type="protein sequence ID" value="ACU84443.1"/>
    <property type="molecule type" value="Genomic_DNA"/>
</dbReference>
<dbReference type="PANTHER" id="PTHR43160">
    <property type="entry name" value="ACONITATE HYDRATASE B"/>
    <property type="match status" value="1"/>
</dbReference>
<evidence type="ECO:0000256" key="1">
    <source>
        <dbReference type="ARBA" id="ARBA00022723"/>
    </source>
</evidence>
<dbReference type="InterPro" id="IPR015931">
    <property type="entry name" value="Acnase/IPM_dHydase_lsu_aba_1/3"/>
</dbReference>